<feature type="domain" description="Helicase-associated" evidence="1">
    <location>
        <begin position="2"/>
        <end position="61"/>
    </location>
</feature>
<evidence type="ECO:0000313" key="2">
    <source>
        <dbReference type="EMBL" id="WIA12702.1"/>
    </source>
</evidence>
<protein>
    <recommendedName>
        <fullName evidence="1">Helicase-associated domain-containing protein</fullName>
    </recommendedName>
</protein>
<dbReference type="Gene3D" id="6.10.140.530">
    <property type="match status" value="1"/>
</dbReference>
<evidence type="ECO:0000259" key="1">
    <source>
        <dbReference type="Pfam" id="PF03457"/>
    </source>
</evidence>
<keyword evidence="3" id="KW-1185">Reference proteome</keyword>
<dbReference type="EMBL" id="CP126211">
    <property type="protein sequence ID" value="WIA12702.1"/>
    <property type="molecule type" value="Genomic_DNA"/>
</dbReference>
<dbReference type="Pfam" id="PF03457">
    <property type="entry name" value="HA"/>
    <property type="match status" value="1"/>
</dbReference>
<evidence type="ECO:0000313" key="3">
    <source>
        <dbReference type="Proteomes" id="UP001244341"/>
    </source>
</evidence>
<organism evidence="2 3">
    <name type="scientific">Tetradesmus obliquus</name>
    <name type="common">Green alga</name>
    <name type="synonym">Acutodesmus obliquus</name>
    <dbReference type="NCBI Taxonomy" id="3088"/>
    <lineage>
        <taxon>Eukaryota</taxon>
        <taxon>Viridiplantae</taxon>
        <taxon>Chlorophyta</taxon>
        <taxon>core chlorophytes</taxon>
        <taxon>Chlorophyceae</taxon>
        <taxon>CS clade</taxon>
        <taxon>Sphaeropleales</taxon>
        <taxon>Scenedesmaceae</taxon>
        <taxon>Tetradesmus</taxon>
    </lineage>
</organism>
<proteinExistence type="predicted"/>
<dbReference type="PANTHER" id="PTHR33418:SF1">
    <property type="entry name" value="HELICASE-ASSOCIATED DOMAIN-CONTAINING PROTEIN"/>
    <property type="match status" value="1"/>
</dbReference>
<gene>
    <name evidence="2" type="ORF">OEZ85_006343</name>
</gene>
<reference evidence="2 3" key="1">
    <citation type="submission" date="2023-05" db="EMBL/GenBank/DDBJ databases">
        <title>A 100% complete, gapless, phased diploid assembly of the Scenedesmus obliquus UTEX 3031 genome.</title>
        <authorList>
            <person name="Biondi T.C."/>
            <person name="Hanschen E.R."/>
            <person name="Kwon T."/>
            <person name="Eng W."/>
            <person name="Kruse C.P.S."/>
            <person name="Koehler S.I."/>
            <person name="Kunde Y."/>
            <person name="Gleasner C.D."/>
            <person name="You Mak K.T."/>
            <person name="Polle J."/>
            <person name="Hovde B.T."/>
            <person name="Starkenburg S.R."/>
        </authorList>
    </citation>
    <scope>NUCLEOTIDE SEQUENCE [LARGE SCALE GENOMIC DNA]</scope>
    <source>
        <strain evidence="2 3">DOE0152z</strain>
    </source>
</reference>
<name>A0ABY8TUL6_TETOB</name>
<dbReference type="PANTHER" id="PTHR33418">
    <property type="entry name" value="HELICASE-ASSOCIATED"/>
    <property type="match status" value="1"/>
</dbReference>
<dbReference type="Proteomes" id="UP001244341">
    <property type="component" value="Chromosome 4b"/>
</dbReference>
<sequence>MDFETMVGQLVQWKARHLSAHVPRFCFDAPELGAWVRYVRKQHKDGALEQWKVERLNSLQFEWELPDQEARWHHLYHQLRRYRLLHGNGRLLRNASGSSSGSSQGDCAAIGRWLSKQGRLLAKRKLGGQKVAMLQLLQALVLLMLHVLVHS</sequence>
<accession>A0ABY8TUL6</accession>
<dbReference type="InterPro" id="IPR005114">
    <property type="entry name" value="Helicase_assoc"/>
</dbReference>